<name>A0A8H3J756_9LECA</name>
<proteinExistence type="predicted"/>
<reference evidence="1" key="1">
    <citation type="submission" date="2021-03" db="EMBL/GenBank/DDBJ databases">
        <authorList>
            <person name="Tagirdzhanova G."/>
        </authorList>
    </citation>
    <scope>NUCLEOTIDE SEQUENCE</scope>
</reference>
<evidence type="ECO:0000313" key="2">
    <source>
        <dbReference type="Proteomes" id="UP000664534"/>
    </source>
</evidence>
<protein>
    <submittedName>
        <fullName evidence="1">Uncharacterized protein</fullName>
    </submittedName>
</protein>
<accession>A0A8H3J756</accession>
<keyword evidence="2" id="KW-1185">Reference proteome</keyword>
<gene>
    <name evidence="1" type="ORF">IMSHALPRED_003085</name>
</gene>
<organism evidence="1 2">
    <name type="scientific">Imshaugia aleurites</name>
    <dbReference type="NCBI Taxonomy" id="172621"/>
    <lineage>
        <taxon>Eukaryota</taxon>
        <taxon>Fungi</taxon>
        <taxon>Dikarya</taxon>
        <taxon>Ascomycota</taxon>
        <taxon>Pezizomycotina</taxon>
        <taxon>Lecanoromycetes</taxon>
        <taxon>OSLEUM clade</taxon>
        <taxon>Lecanoromycetidae</taxon>
        <taxon>Lecanorales</taxon>
        <taxon>Lecanorineae</taxon>
        <taxon>Parmeliaceae</taxon>
        <taxon>Imshaugia</taxon>
    </lineage>
</organism>
<sequence>MTGYRQQRLRTVSSYFIQKVALKVNTTEFTVPSYDKLKAYIDAKSKDDPWSPYAIQDIAAGEAGKKDT</sequence>
<dbReference type="Proteomes" id="UP000664534">
    <property type="component" value="Unassembled WGS sequence"/>
</dbReference>
<evidence type="ECO:0000313" key="1">
    <source>
        <dbReference type="EMBL" id="CAF9941889.1"/>
    </source>
</evidence>
<dbReference type="EMBL" id="CAJPDT010000160">
    <property type="protein sequence ID" value="CAF9941889.1"/>
    <property type="molecule type" value="Genomic_DNA"/>
</dbReference>
<comment type="caution">
    <text evidence="1">The sequence shown here is derived from an EMBL/GenBank/DDBJ whole genome shotgun (WGS) entry which is preliminary data.</text>
</comment>
<dbReference type="OrthoDB" id="10504292at2759"/>
<dbReference type="AlphaFoldDB" id="A0A8H3J756"/>